<dbReference type="InterPro" id="IPR013151">
    <property type="entry name" value="Immunoglobulin_dom"/>
</dbReference>
<keyword evidence="9" id="KW-0520">NAD</keyword>
<evidence type="ECO:0000256" key="14">
    <source>
        <dbReference type="ARBA" id="ARBA00023319"/>
    </source>
</evidence>
<dbReference type="InterPro" id="IPR007110">
    <property type="entry name" value="Ig-like_dom"/>
</dbReference>
<keyword evidence="18" id="KW-0675">Receptor</keyword>
<evidence type="ECO:0000313" key="24">
    <source>
        <dbReference type="EMBL" id="CAH3152104.1"/>
    </source>
</evidence>
<evidence type="ECO:0000256" key="16">
    <source>
        <dbReference type="ARBA" id="ARBA00041012"/>
    </source>
</evidence>
<evidence type="ECO:0000256" key="4">
    <source>
        <dbReference type="ARBA" id="ARBA00022632"/>
    </source>
</evidence>
<comment type="similarity">
    <text evidence="2">Belongs to the interleukin-1 receptor family.</text>
</comment>
<dbReference type="AlphaFoldDB" id="A0AAU9XMG6"/>
<evidence type="ECO:0000256" key="11">
    <source>
        <dbReference type="ARBA" id="ARBA00023157"/>
    </source>
</evidence>
<dbReference type="InterPro" id="IPR000276">
    <property type="entry name" value="GPCR_Rhodpsn"/>
</dbReference>
<dbReference type="InterPro" id="IPR017452">
    <property type="entry name" value="GPCR_Rhodpsn_7TM"/>
</dbReference>
<feature type="transmembrane region" description="Helical" evidence="20">
    <location>
        <begin position="166"/>
        <end position="188"/>
    </location>
</feature>
<dbReference type="InterPro" id="IPR000157">
    <property type="entry name" value="TIR_dom"/>
</dbReference>
<organism evidence="24 25">
    <name type="scientific">Pocillopora meandrina</name>
    <dbReference type="NCBI Taxonomy" id="46732"/>
    <lineage>
        <taxon>Eukaryota</taxon>
        <taxon>Metazoa</taxon>
        <taxon>Cnidaria</taxon>
        <taxon>Anthozoa</taxon>
        <taxon>Hexacorallia</taxon>
        <taxon>Scleractinia</taxon>
        <taxon>Astrocoeniina</taxon>
        <taxon>Pocilloporidae</taxon>
        <taxon>Pocillopora</taxon>
    </lineage>
</organism>
<feature type="transmembrane region" description="Helical" evidence="20">
    <location>
        <begin position="22"/>
        <end position="47"/>
    </location>
</feature>
<feature type="domain" description="TIR" evidence="21">
    <location>
        <begin position="728"/>
        <end position="861"/>
    </location>
</feature>
<protein>
    <recommendedName>
        <fullName evidence="16">Soluble interferon alpha/beta receptor OPG204</fullName>
    </recommendedName>
</protein>
<dbReference type="Gene3D" id="3.40.50.10140">
    <property type="entry name" value="Toll/interleukin-1 receptor homology (TIR) domain"/>
    <property type="match status" value="1"/>
</dbReference>
<dbReference type="PROSITE" id="PS50835">
    <property type="entry name" value="IG_LIKE"/>
    <property type="match status" value="4"/>
</dbReference>
<evidence type="ECO:0000256" key="5">
    <source>
        <dbReference type="ARBA" id="ARBA00022692"/>
    </source>
</evidence>
<evidence type="ECO:0000256" key="7">
    <source>
        <dbReference type="ARBA" id="ARBA00022830"/>
    </source>
</evidence>
<dbReference type="Proteomes" id="UP001159428">
    <property type="component" value="Unassembled WGS sequence"/>
</dbReference>
<dbReference type="PROSITE" id="PS50262">
    <property type="entry name" value="G_PROTEIN_RECEP_F1_2"/>
    <property type="match status" value="1"/>
</dbReference>
<keyword evidence="18" id="KW-0807">Transducer</keyword>
<dbReference type="GO" id="GO:0016020">
    <property type="term" value="C:membrane"/>
    <property type="evidence" value="ECO:0007669"/>
    <property type="project" value="UniProtKB-SubCell"/>
</dbReference>
<keyword evidence="4" id="KW-1090">Inhibition of host innate immune response by virus</keyword>
<feature type="domain" description="G-protein coupled receptors family 1 profile" evidence="22">
    <location>
        <begin position="38"/>
        <end position="243"/>
    </location>
</feature>
<evidence type="ECO:0000256" key="6">
    <source>
        <dbReference type="ARBA" id="ARBA00022801"/>
    </source>
</evidence>
<keyword evidence="14" id="KW-0393">Immunoglobulin domain</keyword>
<dbReference type="Pfam" id="PF07679">
    <property type="entry name" value="I-set"/>
    <property type="match status" value="1"/>
</dbReference>
<proteinExistence type="inferred from homology"/>
<dbReference type="CDD" id="cd00096">
    <property type="entry name" value="Ig"/>
    <property type="match status" value="1"/>
</dbReference>
<feature type="region of interest" description="Disordered" evidence="19">
    <location>
        <begin position="863"/>
        <end position="888"/>
    </location>
</feature>
<dbReference type="SUPFAM" id="SSF48726">
    <property type="entry name" value="Immunoglobulin"/>
    <property type="match status" value="3"/>
</dbReference>
<keyword evidence="6" id="KW-0378">Hydrolase</keyword>
<evidence type="ECO:0000256" key="12">
    <source>
        <dbReference type="ARBA" id="ARBA00023180"/>
    </source>
</evidence>
<dbReference type="EMBL" id="CALNXJ010000050">
    <property type="protein sequence ID" value="CAH3152104.1"/>
    <property type="molecule type" value="Genomic_DNA"/>
</dbReference>
<keyword evidence="13" id="KW-0899">Viral immunoevasion</keyword>
<dbReference type="PANTHER" id="PTHR11890:SF44">
    <property type="entry name" value="X-LINKED INTERLEUKIN-1 RECEPTOR ACCESSORY PROTEIN-LIKE 2"/>
    <property type="match status" value="1"/>
</dbReference>
<dbReference type="SMART" id="SM00409">
    <property type="entry name" value="IG"/>
    <property type="match status" value="3"/>
</dbReference>
<dbReference type="Pfam" id="PF13676">
    <property type="entry name" value="TIR_2"/>
    <property type="match status" value="1"/>
</dbReference>
<evidence type="ECO:0000313" key="25">
    <source>
        <dbReference type="Proteomes" id="UP001159428"/>
    </source>
</evidence>
<keyword evidence="5 18" id="KW-0812">Transmembrane</keyword>
<sequence length="888" mass="101481">MENDFYDSTGRPWKEANFDLKYFWAVFVALTALATTFANALVLLAVWKDPNKNLQRSPSNLLIASQAIADFFVGLVQEPLGAWWILTFSSIAVHAIEAVSSLFLVSSVLHAVALSFDRYVAVARPLQHNFTITKRRVFLWILVIWISSIVYMSYRTILRELNYSITLINIISGAHTVLPSVISVLFYIRLYCMLKNLRKGARDLDESGKMVINAYQRERNMTKAMVVALCLFLFCLTPWFVFYQVIGASLFSFKPVLCVFQCSISLGDKNLTRSPITAVAVLNCTISGRSANAFNWTIDGKQVKKEHILLDPKENKKWSAVVLENMTKEAEKFECKAKRGEEMASCFVYPAKPNVQTSDAAVRIVDYGNTPELECRANGWPVPRVSWWLDGSEIQHFDDDYTYILRRYGENILFMKIISVTKKYQHAKFTCRADNVFGTSERSVEIQVRRIDMIEYGYRERLPIPAVLGTSTTLECICSEEKCSEDTTQFYWKRNGTIVNETLNIRLSREVLSSGLKIALMILNVSRADEGDFFCKVSNSLGFEERRRTLKILAKENFRISANPAKAFVNQRSPVRLTCKVSYPSELLEPETFWIFNNTRIHEKSALQYYTKSYGPREGTNSTKMVLFQLQISNVSDQYVGWYICAADFKIIVVKARVSVTLEGEKADDKNGIAGVESSESPLVAISSITAGGVIMGFIAALFAYRLCRKKRSDEEPFFETPVNGRQFRYDVFVTFSSQDLNWVKKELLPLLDKHKLKYCIHDRDFQAGKPVVDNMAESVYTSRKVLAVMSHNYMSSKFCRGELEMALYRSTEMGDSSVIVVRIDGVDRSKLPKALRNRTFLDHHDFTERKNWEERLIKHLKPPPLDKNSEKKNSEKTYSLLRNVSEA</sequence>
<evidence type="ECO:0000256" key="18">
    <source>
        <dbReference type="RuleBase" id="RU000688"/>
    </source>
</evidence>
<keyword evidence="12" id="KW-0325">Glycoprotein</keyword>
<feature type="transmembrane region" description="Helical" evidence="20">
    <location>
        <begin position="683"/>
        <end position="705"/>
    </location>
</feature>
<keyword evidence="10 20" id="KW-0472">Membrane</keyword>
<dbReference type="GO" id="GO:0004930">
    <property type="term" value="F:G protein-coupled receptor activity"/>
    <property type="evidence" value="ECO:0007669"/>
    <property type="project" value="UniProtKB-KW"/>
</dbReference>
<keyword evidence="13" id="KW-0922">Interferon antiviral system evasion</keyword>
<evidence type="ECO:0000259" key="23">
    <source>
        <dbReference type="PROSITE" id="PS50835"/>
    </source>
</evidence>
<feature type="domain" description="Ig-like" evidence="23">
    <location>
        <begin position="353"/>
        <end position="447"/>
    </location>
</feature>
<dbReference type="InterPro" id="IPR003599">
    <property type="entry name" value="Ig_sub"/>
</dbReference>
<name>A0AAU9XMG6_9CNID</name>
<dbReference type="GO" id="GO:0039502">
    <property type="term" value="P:symbiont-mediated suppression of host type I interferon-mediated signaling pathway"/>
    <property type="evidence" value="ECO:0007669"/>
    <property type="project" value="UniProtKB-KW"/>
</dbReference>
<evidence type="ECO:0000256" key="13">
    <source>
        <dbReference type="ARBA" id="ARBA00023258"/>
    </source>
</evidence>
<evidence type="ECO:0000256" key="9">
    <source>
        <dbReference type="ARBA" id="ARBA00023027"/>
    </source>
</evidence>
<dbReference type="SMART" id="SM00255">
    <property type="entry name" value="TIR"/>
    <property type="match status" value="1"/>
</dbReference>
<comment type="subunit">
    <text evidence="15">Interacts with host IFNA1.</text>
</comment>
<dbReference type="PRINTS" id="PR00237">
    <property type="entry name" value="GPCRRHODOPSN"/>
</dbReference>
<dbReference type="SUPFAM" id="SSF52200">
    <property type="entry name" value="Toll/Interleukin receptor TIR domain"/>
    <property type="match status" value="1"/>
</dbReference>
<dbReference type="SUPFAM" id="SSF81321">
    <property type="entry name" value="Family A G protein-coupled receptor-like"/>
    <property type="match status" value="1"/>
</dbReference>
<feature type="transmembrane region" description="Helical" evidence="20">
    <location>
        <begin position="137"/>
        <end position="154"/>
    </location>
</feature>
<keyword evidence="13" id="KW-0945">Host-virus interaction</keyword>
<keyword evidence="25" id="KW-1185">Reference proteome</keyword>
<dbReference type="PROSITE" id="PS50104">
    <property type="entry name" value="TIR"/>
    <property type="match status" value="1"/>
</dbReference>
<evidence type="ECO:0000256" key="20">
    <source>
        <dbReference type="SAM" id="Phobius"/>
    </source>
</evidence>
<evidence type="ECO:0000259" key="21">
    <source>
        <dbReference type="PROSITE" id="PS50104"/>
    </source>
</evidence>
<comment type="similarity">
    <text evidence="18">Belongs to the G-protein coupled receptor 1 family.</text>
</comment>
<feature type="domain" description="Ig-like" evidence="23">
    <location>
        <begin position="255"/>
        <end position="345"/>
    </location>
</feature>
<dbReference type="CDD" id="cd00637">
    <property type="entry name" value="7tm_classA_rhodopsin-like"/>
    <property type="match status" value="1"/>
</dbReference>
<keyword evidence="8 20" id="KW-1133">Transmembrane helix</keyword>
<feature type="domain" description="Ig-like" evidence="23">
    <location>
        <begin position="558"/>
        <end position="661"/>
    </location>
</feature>
<dbReference type="InterPro" id="IPR013098">
    <property type="entry name" value="Ig_I-set"/>
</dbReference>
<dbReference type="Gene3D" id="2.60.40.10">
    <property type="entry name" value="Immunoglobulins"/>
    <property type="match status" value="3"/>
</dbReference>
<feature type="domain" description="Ig-like" evidence="23">
    <location>
        <begin position="469"/>
        <end position="551"/>
    </location>
</feature>
<feature type="transmembrane region" description="Helical" evidence="20">
    <location>
        <begin position="224"/>
        <end position="246"/>
    </location>
</feature>
<evidence type="ECO:0000256" key="10">
    <source>
        <dbReference type="ARBA" id="ARBA00023136"/>
    </source>
</evidence>
<dbReference type="InterPro" id="IPR013783">
    <property type="entry name" value="Ig-like_fold"/>
</dbReference>
<comment type="caution">
    <text evidence="24">The sequence shown here is derived from an EMBL/GenBank/DDBJ whole genome shotgun (WGS) entry which is preliminary data.</text>
</comment>
<evidence type="ECO:0000256" key="3">
    <source>
        <dbReference type="ARBA" id="ARBA00022518"/>
    </source>
</evidence>
<dbReference type="Gene3D" id="1.20.1070.10">
    <property type="entry name" value="Rhodopsin 7-helix transmembrane proteins"/>
    <property type="match status" value="1"/>
</dbReference>
<keyword evidence="18" id="KW-0297">G-protein coupled receptor</keyword>
<feature type="compositionally biased region" description="Polar residues" evidence="19">
    <location>
        <begin position="877"/>
        <end position="888"/>
    </location>
</feature>
<evidence type="ECO:0000256" key="2">
    <source>
        <dbReference type="ARBA" id="ARBA00009752"/>
    </source>
</evidence>
<keyword evidence="11" id="KW-1015">Disulfide bond</keyword>
<evidence type="ECO:0000256" key="1">
    <source>
        <dbReference type="ARBA" id="ARBA00004370"/>
    </source>
</evidence>
<evidence type="ECO:0000256" key="17">
    <source>
        <dbReference type="ARBA" id="ARBA00045444"/>
    </source>
</evidence>
<dbReference type="InterPro" id="IPR036179">
    <property type="entry name" value="Ig-like_dom_sf"/>
</dbReference>
<keyword evidence="7" id="KW-1114">Inhibition of host interferon signaling pathway by virus</keyword>
<evidence type="ECO:0000256" key="19">
    <source>
        <dbReference type="SAM" id="MobiDB-lite"/>
    </source>
</evidence>
<comment type="subcellular location">
    <subcellularLocation>
        <location evidence="1">Membrane</location>
    </subcellularLocation>
</comment>
<dbReference type="Pfam" id="PF00001">
    <property type="entry name" value="7tm_1"/>
    <property type="match status" value="1"/>
</dbReference>
<dbReference type="Pfam" id="PF00047">
    <property type="entry name" value="ig"/>
    <property type="match status" value="2"/>
</dbReference>
<dbReference type="InterPro" id="IPR015621">
    <property type="entry name" value="IL-1_rcpt_fam"/>
</dbReference>
<keyword evidence="3" id="KW-0244">Early protein</keyword>
<comment type="function">
    <text evidence="17">Counteracts the antiviral effects of host IFN-alpha/beta and key IFN-inducible proteins involved in viral RNA degradation suxh as host OAS1. Acts as a soluble IFN-alpha receptor and thus inhibits the interaction between host IFN-alpha and its receptor.</text>
</comment>
<evidence type="ECO:0000256" key="15">
    <source>
        <dbReference type="ARBA" id="ARBA00038761"/>
    </source>
</evidence>
<dbReference type="InterPro" id="IPR035897">
    <property type="entry name" value="Toll_tir_struct_dom_sf"/>
</dbReference>
<evidence type="ECO:0000259" key="22">
    <source>
        <dbReference type="PROSITE" id="PS50262"/>
    </source>
</evidence>
<dbReference type="GO" id="GO:0016787">
    <property type="term" value="F:hydrolase activity"/>
    <property type="evidence" value="ECO:0007669"/>
    <property type="project" value="UniProtKB-KW"/>
</dbReference>
<dbReference type="PANTHER" id="PTHR11890">
    <property type="entry name" value="INTERLEUKIN-1 RECEPTOR FAMILY MEMBER"/>
    <property type="match status" value="1"/>
</dbReference>
<evidence type="ECO:0000256" key="8">
    <source>
        <dbReference type="ARBA" id="ARBA00022989"/>
    </source>
</evidence>
<accession>A0AAU9XMG6</accession>
<reference evidence="24 25" key="1">
    <citation type="submission" date="2022-05" db="EMBL/GenBank/DDBJ databases">
        <authorList>
            <consortium name="Genoscope - CEA"/>
            <person name="William W."/>
        </authorList>
    </citation>
    <scope>NUCLEOTIDE SEQUENCE [LARGE SCALE GENOMIC DNA]</scope>
</reference>
<gene>
    <name evidence="24" type="ORF">PMEA_00026530</name>
</gene>
<dbReference type="PROSITE" id="PS00237">
    <property type="entry name" value="G_PROTEIN_RECEP_F1_1"/>
    <property type="match status" value="1"/>
</dbReference>